<feature type="transmembrane region" description="Helical" evidence="1">
    <location>
        <begin position="16"/>
        <end position="36"/>
    </location>
</feature>
<keyword evidence="1" id="KW-0812">Transmembrane</keyword>
<comment type="caution">
    <text evidence="2">The sequence shown here is derived from an EMBL/GenBank/DDBJ whole genome shotgun (WGS) entry which is preliminary data.</text>
</comment>
<evidence type="ECO:0000313" key="2">
    <source>
        <dbReference type="EMBL" id="MEQ2192337.1"/>
    </source>
</evidence>
<accession>A0ABV0QA76</accession>
<name>A0ABV0QA76_9TELE</name>
<protein>
    <submittedName>
        <fullName evidence="2">Uncharacterized protein</fullName>
    </submittedName>
</protein>
<dbReference type="Proteomes" id="UP001434883">
    <property type="component" value="Unassembled WGS sequence"/>
</dbReference>
<feature type="non-terminal residue" evidence="2">
    <location>
        <position position="1"/>
    </location>
</feature>
<dbReference type="EMBL" id="JAHRIN010002249">
    <property type="protein sequence ID" value="MEQ2192337.1"/>
    <property type="molecule type" value="Genomic_DNA"/>
</dbReference>
<sequence>LWSDQTEPTCGDVTKWISLSCVFEALLLLVFCFLVYPRESGRVLLLVLWWIFLSLPLGSKLKCSCCNLCGHQEGGVVLRVGGGLAGGVHIVVETVSVSQQRSQRALSFNGANCVGLQDKLTGRSFTGVQIIPAAASSSEVLLDPPALLTISEPELLSSAQI</sequence>
<keyword evidence="3" id="KW-1185">Reference proteome</keyword>
<evidence type="ECO:0000313" key="3">
    <source>
        <dbReference type="Proteomes" id="UP001434883"/>
    </source>
</evidence>
<proteinExistence type="predicted"/>
<reference evidence="2 3" key="1">
    <citation type="submission" date="2021-06" db="EMBL/GenBank/DDBJ databases">
        <authorList>
            <person name="Palmer J.M."/>
        </authorList>
    </citation>
    <scope>NUCLEOTIDE SEQUENCE [LARGE SCALE GENOMIC DNA]</scope>
    <source>
        <strain evidence="2 3">XC_2019</strain>
        <tissue evidence="2">Muscle</tissue>
    </source>
</reference>
<keyword evidence="1" id="KW-0472">Membrane</keyword>
<gene>
    <name evidence="2" type="ORF">XENOCAPTIV_010233</name>
</gene>
<evidence type="ECO:0000256" key="1">
    <source>
        <dbReference type="SAM" id="Phobius"/>
    </source>
</evidence>
<keyword evidence="1" id="KW-1133">Transmembrane helix</keyword>
<organism evidence="2 3">
    <name type="scientific">Xenoophorus captivus</name>
    <dbReference type="NCBI Taxonomy" id="1517983"/>
    <lineage>
        <taxon>Eukaryota</taxon>
        <taxon>Metazoa</taxon>
        <taxon>Chordata</taxon>
        <taxon>Craniata</taxon>
        <taxon>Vertebrata</taxon>
        <taxon>Euteleostomi</taxon>
        <taxon>Actinopterygii</taxon>
        <taxon>Neopterygii</taxon>
        <taxon>Teleostei</taxon>
        <taxon>Neoteleostei</taxon>
        <taxon>Acanthomorphata</taxon>
        <taxon>Ovalentaria</taxon>
        <taxon>Atherinomorphae</taxon>
        <taxon>Cyprinodontiformes</taxon>
        <taxon>Goodeidae</taxon>
        <taxon>Xenoophorus</taxon>
    </lineage>
</organism>